<protein>
    <submittedName>
        <fullName evidence="6">HEAT repeat-containing protein 8</fullName>
    </submittedName>
</protein>
<dbReference type="Pfam" id="PF21047">
    <property type="entry name" value="HEAT_Maestro"/>
    <property type="match status" value="1"/>
</dbReference>
<evidence type="ECO:0000256" key="1">
    <source>
        <dbReference type="ARBA" id="ARBA00022737"/>
    </source>
</evidence>
<keyword evidence="7" id="KW-1185">Reference proteome</keyword>
<evidence type="ECO:0000313" key="6">
    <source>
        <dbReference type="EMBL" id="EMP33598.1"/>
    </source>
</evidence>
<accession>M7BNK0</accession>
<name>M7BNK0_CHEMY</name>
<dbReference type="InterPro" id="IPR055408">
    <property type="entry name" value="HEAT_MROH2B-like"/>
</dbReference>
<dbReference type="SUPFAM" id="SSF48371">
    <property type="entry name" value="ARM repeat"/>
    <property type="match status" value="1"/>
</dbReference>
<proteinExistence type="predicted"/>
<dbReference type="AlphaFoldDB" id="M7BNK0"/>
<feature type="region of interest" description="Disordered" evidence="2">
    <location>
        <begin position="965"/>
        <end position="986"/>
    </location>
</feature>
<evidence type="ECO:0000259" key="3">
    <source>
        <dbReference type="Pfam" id="PF21047"/>
    </source>
</evidence>
<feature type="compositionally biased region" description="Polar residues" evidence="2">
    <location>
        <begin position="1"/>
        <end position="10"/>
    </location>
</feature>
<dbReference type="InterPro" id="IPR011989">
    <property type="entry name" value="ARM-like"/>
</dbReference>
<gene>
    <name evidence="6" type="ORF">UY3_09309</name>
</gene>
<dbReference type="eggNOG" id="KOG2032">
    <property type="taxonomic scope" value="Eukaryota"/>
</dbReference>
<dbReference type="PANTHER" id="PTHR23120">
    <property type="entry name" value="MAESTRO-RELATED HEAT DOMAIN-CONTAINING"/>
    <property type="match status" value="1"/>
</dbReference>
<feature type="region of interest" description="Disordered" evidence="2">
    <location>
        <begin position="1"/>
        <end position="30"/>
    </location>
</feature>
<evidence type="ECO:0000259" key="4">
    <source>
        <dbReference type="Pfam" id="PF23210"/>
    </source>
</evidence>
<dbReference type="InterPro" id="IPR055406">
    <property type="entry name" value="HEAT_Maestro"/>
</dbReference>
<keyword evidence="1" id="KW-0677">Repeat</keyword>
<organism evidence="6 7">
    <name type="scientific">Chelonia mydas</name>
    <name type="common">Green sea-turtle</name>
    <name type="synonym">Chelonia agassizi</name>
    <dbReference type="NCBI Taxonomy" id="8469"/>
    <lineage>
        <taxon>Eukaryota</taxon>
        <taxon>Metazoa</taxon>
        <taxon>Chordata</taxon>
        <taxon>Craniata</taxon>
        <taxon>Vertebrata</taxon>
        <taxon>Euteleostomi</taxon>
        <taxon>Archelosauria</taxon>
        <taxon>Testudinata</taxon>
        <taxon>Testudines</taxon>
        <taxon>Cryptodira</taxon>
        <taxon>Durocryptodira</taxon>
        <taxon>Americhelydia</taxon>
        <taxon>Chelonioidea</taxon>
        <taxon>Cheloniidae</taxon>
        <taxon>Chelonia</taxon>
    </lineage>
</organism>
<dbReference type="Pfam" id="PF23227">
    <property type="entry name" value="HEAT_MROH2B_C"/>
    <property type="match status" value="1"/>
</dbReference>
<dbReference type="InterPro" id="IPR045206">
    <property type="entry name" value="Maestro_heat-like_prot"/>
</dbReference>
<dbReference type="InterPro" id="IPR048465">
    <property type="entry name" value="Maestro-like_HEAT"/>
</dbReference>
<dbReference type="Proteomes" id="UP000031443">
    <property type="component" value="Unassembled WGS sequence"/>
</dbReference>
<feature type="domain" description="Maestro/Maestro-like HEAT-repeats" evidence="5">
    <location>
        <begin position="825"/>
        <end position="946"/>
    </location>
</feature>
<feature type="domain" description="Maestro-like HEAT-repeats" evidence="3">
    <location>
        <begin position="313"/>
        <end position="537"/>
    </location>
</feature>
<dbReference type="PANTHER" id="PTHR23120:SF17">
    <property type="entry name" value="MAESTRO HEAT-LIKE REPEAT-CONTAINING PROTEIN FAMILY MEMBER 7"/>
    <property type="match status" value="1"/>
</dbReference>
<dbReference type="GO" id="GO:0005737">
    <property type="term" value="C:cytoplasm"/>
    <property type="evidence" value="ECO:0007669"/>
    <property type="project" value="TreeGrafter"/>
</dbReference>
<evidence type="ECO:0000256" key="2">
    <source>
        <dbReference type="SAM" id="MobiDB-lite"/>
    </source>
</evidence>
<reference evidence="7" key="1">
    <citation type="journal article" date="2013" name="Nat. Genet.">
        <title>The draft genomes of soft-shell turtle and green sea turtle yield insights into the development and evolution of the turtle-specific body plan.</title>
        <authorList>
            <person name="Wang Z."/>
            <person name="Pascual-Anaya J."/>
            <person name="Zadissa A."/>
            <person name="Li W."/>
            <person name="Niimura Y."/>
            <person name="Huang Z."/>
            <person name="Li C."/>
            <person name="White S."/>
            <person name="Xiong Z."/>
            <person name="Fang D."/>
            <person name="Wang B."/>
            <person name="Ming Y."/>
            <person name="Chen Y."/>
            <person name="Zheng Y."/>
            <person name="Kuraku S."/>
            <person name="Pignatelli M."/>
            <person name="Herrero J."/>
            <person name="Beal K."/>
            <person name="Nozawa M."/>
            <person name="Li Q."/>
            <person name="Wang J."/>
            <person name="Zhang H."/>
            <person name="Yu L."/>
            <person name="Shigenobu S."/>
            <person name="Wang J."/>
            <person name="Liu J."/>
            <person name="Flicek P."/>
            <person name="Searle S."/>
            <person name="Wang J."/>
            <person name="Kuratani S."/>
            <person name="Yin Y."/>
            <person name="Aken B."/>
            <person name="Zhang G."/>
            <person name="Irie N."/>
        </authorList>
    </citation>
    <scope>NUCLEOTIDE SEQUENCE [LARGE SCALE GENOMIC DNA]</scope>
</reference>
<dbReference type="Gene3D" id="1.25.10.10">
    <property type="entry name" value="Leucine-rich Repeat Variant"/>
    <property type="match status" value="1"/>
</dbReference>
<dbReference type="EMBL" id="KB535465">
    <property type="protein sequence ID" value="EMP33598.1"/>
    <property type="molecule type" value="Genomic_DNA"/>
</dbReference>
<dbReference type="InterPro" id="IPR016024">
    <property type="entry name" value="ARM-type_fold"/>
</dbReference>
<feature type="domain" description="MROH2B-like HEAT-repeats" evidence="4">
    <location>
        <begin position="194"/>
        <end position="282"/>
    </location>
</feature>
<evidence type="ECO:0000259" key="5">
    <source>
        <dbReference type="Pfam" id="PF23227"/>
    </source>
</evidence>
<evidence type="ECO:0000313" key="7">
    <source>
        <dbReference type="Proteomes" id="UP000031443"/>
    </source>
</evidence>
<sequence length="1001" mass="111764">MDHRSQQYLLSKSWERENMNPVHGGEEPGTALRVHEHTPMTQDGEEGTKSLVTGGEESADVLMTQLCPLRLEEVVVTKNALPVGLLEHCTAQATSEENSSEACGTIRQDVGEKEDKVQPALEMVALNDCNMVGTCSMSLVQSLSSLRRWCNALGGSAAAEPRPDPVLCAVQWHGWLQPGGMALCPGALGSAKHIKSLPQDSLDLRSSAVRRQGMLLITDCSKVKPPLEGKEKLDVVIVCVASIFALPSIEALQRQEGHKVNVKDLYNQTVDALEVMLRALLSEKPTPAELQNFLDVSSIELHLGHWMTSEKAHERARAVKTSVCLLQAAVEHPKFCISHEFPRLGILIGRLALRVGDPEKEIGRQAMEGLYFLYSLMWCQKEPERKVGSVTAVLHQMPKEILGIYEPTRTCQNISEIVKGFGQFLSPDQMADLLLTAVESLKKANESTIEASKTILNVILEKYKHKIQMKVPKIVDRIHSQLRAIHHSHARQVVMMALCLLARAFMEEVSKALLKCPLPLDRDAAGMWRTLAKTEAICHSHRLLDVLLKELQERPSTSEDKAFFVPIAAASALCEVLSVSMCTQMVTRFYPRLLMALLVQVHYSIGLSLSDSGVSRKELIPACCVVKTVKTLLLKMGCHYEFTSVEKEGGWELLTSSEEHHRGVGLLARAMVHYSCCELWRILYLLVPFLERGDKQHKLTAMAFFIELLHMPQAKRLPEKYSVIRLLKGLTDPDPIIRALCVKGLITMADWPGKEIKVLVPAMINSLCGVDGRLVVEALADVKKILRGLDGASYVGCITSPLRLLFDDERESVRSAAISLFGKMVKKKCKNALDECSRLLEWRLPKQVGNRKAWHNHQEDVDEICQYLVKTRQENVQRFLFQSQCYLSSTQPSLRRAAAMFIGFLIMHMDNMMEMKDLDIISNALGGLIHDPEASVCIFAAQARERVLAVYWKLKYGLVEQHKVNSDSAEKHKSPPNPPPTESTSSRLFNALNLWKLAAKH</sequence>
<dbReference type="Pfam" id="PF23210">
    <property type="entry name" value="HEAT_Maestro_2"/>
    <property type="match status" value="1"/>
</dbReference>